<dbReference type="InterPro" id="IPR006018">
    <property type="entry name" value="Caldesmon_LSP"/>
</dbReference>
<keyword evidence="3" id="KW-1185">Reference proteome</keyword>
<protein>
    <submittedName>
        <fullName evidence="2">Uncharacterized protein</fullName>
    </submittedName>
</protein>
<dbReference type="Proteomes" id="UP000694388">
    <property type="component" value="Unplaced"/>
</dbReference>
<dbReference type="OMA" id="HSAMNTH"/>
<sequence>MRPQISVCKIDSKLETYTSAVEGTSRAAKPTRTSSADLPVSADVVASKKSLWEGRDGVPGDGVPSSSTKGTPSKELASIKVGVANKISQWGAKSPDSGEKASAIIKTTDLRPVDVSSKRNLWETKTDSPSPSRAKSPPTKLCAQSGKRYKFIITGHGKYEKVPLKEDSDEGCTNGTQREDYGMYSAVHTDTTLHNHSAMNTHVWHSNSARYTHTRLCTLIQC</sequence>
<accession>A0A8C4QJP3</accession>
<reference evidence="2" key="1">
    <citation type="submission" date="2025-08" db="UniProtKB">
        <authorList>
            <consortium name="Ensembl"/>
        </authorList>
    </citation>
    <scope>IDENTIFICATION</scope>
</reference>
<dbReference type="PANTHER" id="PTHR18949:SF3">
    <property type="entry name" value="CALDESMON"/>
    <property type="match status" value="1"/>
</dbReference>
<proteinExistence type="predicted"/>
<feature type="region of interest" description="Disordered" evidence="1">
    <location>
        <begin position="20"/>
        <end position="39"/>
    </location>
</feature>
<feature type="compositionally biased region" description="Basic and acidic residues" evidence="1">
    <location>
        <begin position="116"/>
        <end position="126"/>
    </location>
</feature>
<evidence type="ECO:0000313" key="3">
    <source>
        <dbReference type="Proteomes" id="UP000694388"/>
    </source>
</evidence>
<feature type="region of interest" description="Disordered" evidence="1">
    <location>
        <begin position="48"/>
        <end position="77"/>
    </location>
</feature>
<evidence type="ECO:0000256" key="1">
    <source>
        <dbReference type="SAM" id="MobiDB-lite"/>
    </source>
</evidence>
<dbReference type="GO" id="GO:0003779">
    <property type="term" value="F:actin binding"/>
    <property type="evidence" value="ECO:0007669"/>
    <property type="project" value="UniProtKB-ARBA"/>
</dbReference>
<dbReference type="PANTHER" id="PTHR18949">
    <property type="entry name" value="CALDESMON"/>
    <property type="match status" value="1"/>
</dbReference>
<feature type="region of interest" description="Disordered" evidence="1">
    <location>
        <begin position="116"/>
        <end position="140"/>
    </location>
</feature>
<dbReference type="Pfam" id="PF02029">
    <property type="entry name" value="Caldesmon"/>
    <property type="match status" value="1"/>
</dbReference>
<dbReference type="Ensembl" id="ENSEBUT00000016163.1">
    <property type="protein sequence ID" value="ENSEBUP00000015587.1"/>
    <property type="gene ID" value="ENSEBUG00000009819.1"/>
</dbReference>
<organism evidence="2 3">
    <name type="scientific">Eptatretus burgeri</name>
    <name type="common">Inshore hagfish</name>
    <dbReference type="NCBI Taxonomy" id="7764"/>
    <lineage>
        <taxon>Eukaryota</taxon>
        <taxon>Metazoa</taxon>
        <taxon>Chordata</taxon>
        <taxon>Craniata</taxon>
        <taxon>Vertebrata</taxon>
        <taxon>Cyclostomata</taxon>
        <taxon>Myxini</taxon>
        <taxon>Myxiniformes</taxon>
        <taxon>Myxinidae</taxon>
        <taxon>Eptatretinae</taxon>
        <taxon>Eptatretus</taxon>
    </lineage>
</organism>
<dbReference type="GeneTree" id="ENSGT00940000153901"/>
<evidence type="ECO:0000313" key="2">
    <source>
        <dbReference type="Ensembl" id="ENSEBUP00000015587.1"/>
    </source>
</evidence>
<dbReference type="AlphaFoldDB" id="A0A8C4QJP3"/>
<name>A0A8C4QJP3_EPTBU</name>
<reference evidence="2" key="2">
    <citation type="submission" date="2025-09" db="UniProtKB">
        <authorList>
            <consortium name="Ensembl"/>
        </authorList>
    </citation>
    <scope>IDENTIFICATION</scope>
</reference>